<comment type="cofactor">
    <cofactor evidence="1 5">
        <name>FAD</name>
        <dbReference type="ChEBI" id="CHEBI:57692"/>
    </cofactor>
</comment>
<dbReference type="InterPro" id="IPR006089">
    <property type="entry name" value="Acyl-CoA_DH_CS"/>
</dbReference>
<keyword evidence="5 9" id="KW-0560">Oxidoreductase</keyword>
<keyword evidence="3 5" id="KW-0285">Flavoprotein</keyword>
<keyword evidence="10" id="KW-1185">Reference proteome</keyword>
<name>A0ABT9VID6_9BACI</name>
<evidence type="ECO:0000259" key="8">
    <source>
        <dbReference type="Pfam" id="PF02771"/>
    </source>
</evidence>
<evidence type="ECO:0000259" key="6">
    <source>
        <dbReference type="Pfam" id="PF00441"/>
    </source>
</evidence>
<dbReference type="PANTHER" id="PTHR43884">
    <property type="entry name" value="ACYL-COA DEHYDROGENASE"/>
    <property type="match status" value="1"/>
</dbReference>
<accession>A0ABT9VID6</accession>
<dbReference type="InterPro" id="IPR036250">
    <property type="entry name" value="AcylCo_DH-like_C"/>
</dbReference>
<gene>
    <name evidence="9" type="ORF">J2S77_002579</name>
</gene>
<dbReference type="InterPro" id="IPR013786">
    <property type="entry name" value="AcylCoA_DH/ox_N"/>
</dbReference>
<evidence type="ECO:0000313" key="9">
    <source>
        <dbReference type="EMBL" id="MDQ0160575.1"/>
    </source>
</evidence>
<dbReference type="Gene3D" id="1.10.540.10">
    <property type="entry name" value="Acyl-CoA dehydrogenase/oxidase, N-terminal domain"/>
    <property type="match status" value="1"/>
</dbReference>
<organism evidence="9 10">
    <name type="scientific">Alkalibacillus salilacus</name>
    <dbReference type="NCBI Taxonomy" id="284582"/>
    <lineage>
        <taxon>Bacteria</taxon>
        <taxon>Bacillati</taxon>
        <taxon>Bacillota</taxon>
        <taxon>Bacilli</taxon>
        <taxon>Bacillales</taxon>
        <taxon>Bacillaceae</taxon>
        <taxon>Alkalibacillus</taxon>
    </lineage>
</organism>
<dbReference type="InterPro" id="IPR046373">
    <property type="entry name" value="Acyl-CoA_Oxase/DH_mid-dom_sf"/>
</dbReference>
<feature type="domain" description="Acyl-CoA oxidase/dehydrogenase middle" evidence="7">
    <location>
        <begin position="122"/>
        <end position="217"/>
    </location>
</feature>
<dbReference type="PROSITE" id="PS00072">
    <property type="entry name" value="ACYL_COA_DH_1"/>
    <property type="match status" value="1"/>
</dbReference>
<evidence type="ECO:0000256" key="5">
    <source>
        <dbReference type="RuleBase" id="RU362125"/>
    </source>
</evidence>
<evidence type="ECO:0000256" key="2">
    <source>
        <dbReference type="ARBA" id="ARBA00009347"/>
    </source>
</evidence>
<dbReference type="SUPFAM" id="SSF56645">
    <property type="entry name" value="Acyl-CoA dehydrogenase NM domain-like"/>
    <property type="match status" value="1"/>
</dbReference>
<dbReference type="Pfam" id="PF00441">
    <property type="entry name" value="Acyl-CoA_dh_1"/>
    <property type="match status" value="1"/>
</dbReference>
<dbReference type="GO" id="GO:0070991">
    <property type="term" value="F:medium-chain fatty acyl-CoA dehydrogenase activity"/>
    <property type="evidence" value="ECO:0007669"/>
    <property type="project" value="UniProtKB-EC"/>
</dbReference>
<evidence type="ECO:0000256" key="4">
    <source>
        <dbReference type="ARBA" id="ARBA00022827"/>
    </source>
</evidence>
<dbReference type="RefSeq" id="WP_306977930.1">
    <property type="nucleotide sequence ID" value="NZ_JAUSTQ010000014.1"/>
</dbReference>
<evidence type="ECO:0000256" key="3">
    <source>
        <dbReference type="ARBA" id="ARBA00022630"/>
    </source>
</evidence>
<evidence type="ECO:0000259" key="7">
    <source>
        <dbReference type="Pfam" id="PF02770"/>
    </source>
</evidence>
<dbReference type="PANTHER" id="PTHR43884:SF41">
    <property type="entry name" value="ACYL-COA DEHYDROGENASE"/>
    <property type="match status" value="1"/>
</dbReference>
<dbReference type="InterPro" id="IPR037069">
    <property type="entry name" value="AcylCoA_DH/ox_N_sf"/>
</dbReference>
<dbReference type="Pfam" id="PF02770">
    <property type="entry name" value="Acyl-CoA_dh_M"/>
    <property type="match status" value="1"/>
</dbReference>
<protein>
    <submittedName>
        <fullName evidence="9">Acyl-CoA dehydrogenase</fullName>
        <ecNumber evidence="9">1.3.8.7</ecNumber>
    </submittedName>
</protein>
<feature type="domain" description="Acyl-CoA dehydrogenase/oxidase N-terminal" evidence="8">
    <location>
        <begin position="6"/>
        <end position="118"/>
    </location>
</feature>
<comment type="caution">
    <text evidence="9">The sequence shown here is derived from an EMBL/GenBank/DDBJ whole genome shotgun (WGS) entry which is preliminary data.</text>
</comment>
<dbReference type="Proteomes" id="UP001224359">
    <property type="component" value="Unassembled WGS sequence"/>
</dbReference>
<dbReference type="InterPro" id="IPR006091">
    <property type="entry name" value="Acyl-CoA_Oxase/DH_mid-dom"/>
</dbReference>
<keyword evidence="4 5" id="KW-0274">FAD</keyword>
<evidence type="ECO:0000256" key="1">
    <source>
        <dbReference type="ARBA" id="ARBA00001974"/>
    </source>
</evidence>
<dbReference type="CDD" id="cd01158">
    <property type="entry name" value="SCAD_SBCAD"/>
    <property type="match status" value="1"/>
</dbReference>
<dbReference type="SUPFAM" id="SSF47203">
    <property type="entry name" value="Acyl-CoA dehydrogenase C-terminal domain-like"/>
    <property type="match status" value="1"/>
</dbReference>
<dbReference type="EC" id="1.3.8.7" evidence="9"/>
<dbReference type="InterPro" id="IPR009075">
    <property type="entry name" value="AcylCo_DH/oxidase_C"/>
</dbReference>
<dbReference type="PIRSF" id="PIRSF016578">
    <property type="entry name" value="HsaA"/>
    <property type="match status" value="1"/>
</dbReference>
<dbReference type="Gene3D" id="2.40.110.10">
    <property type="entry name" value="Butyryl-CoA Dehydrogenase, subunit A, domain 2"/>
    <property type="match status" value="1"/>
</dbReference>
<comment type="similarity">
    <text evidence="2 5">Belongs to the acyl-CoA dehydrogenase family.</text>
</comment>
<dbReference type="EMBL" id="JAUSTQ010000014">
    <property type="protein sequence ID" value="MDQ0160575.1"/>
    <property type="molecule type" value="Genomic_DNA"/>
</dbReference>
<dbReference type="PROSITE" id="PS00073">
    <property type="entry name" value="ACYL_COA_DH_2"/>
    <property type="match status" value="1"/>
</dbReference>
<feature type="domain" description="Acyl-CoA dehydrogenase/oxidase C-terminal" evidence="6">
    <location>
        <begin position="229"/>
        <end position="376"/>
    </location>
</feature>
<dbReference type="InterPro" id="IPR009100">
    <property type="entry name" value="AcylCoA_DH/oxidase_NM_dom_sf"/>
</dbReference>
<dbReference type="Pfam" id="PF02771">
    <property type="entry name" value="Acyl-CoA_dh_N"/>
    <property type="match status" value="1"/>
</dbReference>
<reference evidence="9 10" key="1">
    <citation type="submission" date="2023-07" db="EMBL/GenBank/DDBJ databases">
        <title>Genomic Encyclopedia of Type Strains, Phase IV (KMG-IV): sequencing the most valuable type-strain genomes for metagenomic binning, comparative biology and taxonomic classification.</title>
        <authorList>
            <person name="Goeker M."/>
        </authorList>
    </citation>
    <scope>NUCLEOTIDE SEQUENCE [LARGE SCALE GENOMIC DNA]</scope>
    <source>
        <strain evidence="9 10">DSM 16460</strain>
    </source>
</reference>
<proteinExistence type="inferred from homology"/>
<evidence type="ECO:0000313" key="10">
    <source>
        <dbReference type="Proteomes" id="UP001224359"/>
    </source>
</evidence>
<dbReference type="Gene3D" id="1.20.140.10">
    <property type="entry name" value="Butyryl-CoA Dehydrogenase, subunit A, domain 3"/>
    <property type="match status" value="1"/>
</dbReference>
<sequence>MNFQLSEEQQMLRKMVRDFAVNEVEPTAAERDEEERFDRGIFDQMAELGLTGIPWPEEYGGIGSDFVSYAIAVEELSRVCASTGVTLSAHISLASWPIYTYGNEEQKQNFLQRLATGEALGAYALSEPGAGSDVSSMKTTAKLDGDEYVLNGSKVWITNGGVADIYVVFAKTDMDAKHKGISAFIVEKGTEGFSFGKKEEKLGIRSSPTTELIFENCRIPKENMLGAEGDGFKIAMTTLDGGRNGIAAQAVGIAQGALDKATDYAKEREQFGKPIAKNQGISFKLADMATNIEASRLLTYQAAYNESEGLPYQKESAMAKLFAGDTAMNVTVEAVQVYGGYGYTKDYPVERYMRDAKITQIYEGTQEIQRLVVGRMVTKD</sequence>